<protein>
    <submittedName>
        <fullName evidence="1">DUF4170 domain-containing protein</fullName>
    </submittedName>
</protein>
<proteinExistence type="predicted"/>
<accession>A0A9J6PNI1</accession>
<reference evidence="1" key="1">
    <citation type="submission" date="2022-06" db="EMBL/GenBank/DDBJ databases">
        <title>Isolation and Genomics of Futiania mangrovii gen. nov., sp. nov., a Rare and Metabolically-versatile member in the Class Alphaproteobacteria.</title>
        <authorList>
            <person name="Liu L."/>
            <person name="Huang W.-C."/>
            <person name="Pan J."/>
            <person name="Li J."/>
            <person name="Huang Y."/>
            <person name="Du H."/>
            <person name="Liu Y."/>
            <person name="Li M."/>
        </authorList>
    </citation>
    <scope>NUCLEOTIDE SEQUENCE</scope>
    <source>
        <strain evidence="1">FT118</strain>
    </source>
</reference>
<dbReference type="EMBL" id="JAMZFT010000003">
    <property type="protein sequence ID" value="MCP1337626.1"/>
    <property type="molecule type" value="Genomic_DNA"/>
</dbReference>
<dbReference type="InterPro" id="IPR025226">
    <property type="entry name" value="DUF4170"/>
</dbReference>
<keyword evidence="2" id="KW-1185">Reference proteome</keyword>
<dbReference type="AlphaFoldDB" id="A0A9J6PNI1"/>
<organism evidence="1 2">
    <name type="scientific">Futiania mangrovi</name>
    <dbReference type="NCBI Taxonomy" id="2959716"/>
    <lineage>
        <taxon>Bacteria</taxon>
        <taxon>Pseudomonadati</taxon>
        <taxon>Pseudomonadota</taxon>
        <taxon>Alphaproteobacteria</taxon>
        <taxon>Futianiales</taxon>
        <taxon>Futianiaceae</taxon>
        <taxon>Futiania</taxon>
    </lineage>
</organism>
<sequence length="80" mass="8592">MAQSGLHLVFGGELKSLDGTDFVNPDEIEVVGIYSSYAKALSAWRAAAQATVDNAMVRYFVADLTRLRTADDPAKTPESA</sequence>
<gene>
    <name evidence="1" type="ORF">NJQ99_14480</name>
</gene>
<dbReference type="Proteomes" id="UP001055804">
    <property type="component" value="Unassembled WGS sequence"/>
</dbReference>
<evidence type="ECO:0000313" key="1">
    <source>
        <dbReference type="EMBL" id="MCP1337626.1"/>
    </source>
</evidence>
<evidence type="ECO:0000313" key="2">
    <source>
        <dbReference type="Proteomes" id="UP001055804"/>
    </source>
</evidence>
<dbReference type="RefSeq" id="WP_269333588.1">
    <property type="nucleotide sequence ID" value="NZ_JAMZFT010000003.1"/>
</dbReference>
<comment type="caution">
    <text evidence="1">The sequence shown here is derived from an EMBL/GenBank/DDBJ whole genome shotgun (WGS) entry which is preliminary data.</text>
</comment>
<dbReference type="Gene3D" id="3.30.70.2400">
    <property type="entry name" value="Uncharacterised protein PF13773, DUF4170"/>
    <property type="match status" value="1"/>
</dbReference>
<dbReference type="Pfam" id="PF13773">
    <property type="entry name" value="DUF4170"/>
    <property type="match status" value="1"/>
</dbReference>
<name>A0A9J6PNI1_9PROT</name>